<dbReference type="InterPro" id="IPR031165">
    <property type="entry name" value="GNAT_YJDJ"/>
</dbReference>
<dbReference type="Proteomes" id="UP001304847">
    <property type="component" value="Unassembled WGS sequence"/>
</dbReference>
<gene>
    <name evidence="2" type="ORF">VCX44_11165</name>
</gene>
<comment type="caution">
    <text evidence="2">The sequence shown here is derived from an EMBL/GenBank/DDBJ whole genome shotgun (WGS) entry which is preliminary data.</text>
</comment>
<dbReference type="InterPro" id="IPR045057">
    <property type="entry name" value="Gcn5-rel_NAT"/>
</dbReference>
<dbReference type="EMBL" id="JAYGOJ010000050">
    <property type="protein sequence ID" value="MEA9436366.1"/>
    <property type="molecule type" value="Genomic_DNA"/>
</dbReference>
<dbReference type="Gene3D" id="3.40.630.30">
    <property type="match status" value="1"/>
</dbReference>
<proteinExistence type="predicted"/>
<dbReference type="PANTHER" id="PTHR31435:SF9">
    <property type="entry name" value="PROTEIN NATD1"/>
    <property type="match status" value="1"/>
</dbReference>
<accession>A0ABU5W7Z3</accession>
<keyword evidence="3" id="KW-1185">Reference proteome</keyword>
<dbReference type="Pfam" id="PF00462">
    <property type="entry name" value="Glutaredoxin"/>
    <property type="match status" value="1"/>
</dbReference>
<sequence length="175" mass="19742">MADITLFGETRCPKTRFYQAALEERGLDYEMAEVDKDPDAARRLTDLAGSADKFPTFQIAGRKVRNPKLPELDKELARAGLYDPGLVHDEASQRFIRHMAPVDAFVSYHWQGDRMVMAHIEVDPSLRGTGLGARFAAEVFDAVVHRPHEIRLTCSFLRRVAATRPEWRSKFGLGG</sequence>
<dbReference type="InterPro" id="IPR002109">
    <property type="entry name" value="Glutaredoxin"/>
</dbReference>
<dbReference type="RefSeq" id="WP_236277400.1">
    <property type="nucleotide sequence ID" value="NZ_CP091178.1"/>
</dbReference>
<dbReference type="SUPFAM" id="SSF55729">
    <property type="entry name" value="Acyl-CoA N-acyltransferases (Nat)"/>
    <property type="match status" value="1"/>
</dbReference>
<feature type="domain" description="N-acetyltransferase" evidence="1">
    <location>
        <begin position="87"/>
        <end position="172"/>
    </location>
</feature>
<protein>
    <submittedName>
        <fullName evidence="2">N-acetyltransferase</fullName>
    </submittedName>
</protein>
<name>A0ABU5W7Z3_AERCA</name>
<dbReference type="InterPro" id="IPR016181">
    <property type="entry name" value="Acyl_CoA_acyltransferase"/>
</dbReference>
<organism evidence="2 3">
    <name type="scientific">Aeromonas caviae</name>
    <name type="common">Aeromonas punctata</name>
    <dbReference type="NCBI Taxonomy" id="648"/>
    <lineage>
        <taxon>Bacteria</taxon>
        <taxon>Pseudomonadati</taxon>
        <taxon>Pseudomonadota</taxon>
        <taxon>Gammaproteobacteria</taxon>
        <taxon>Aeromonadales</taxon>
        <taxon>Aeromonadaceae</taxon>
        <taxon>Aeromonas</taxon>
    </lineage>
</organism>
<dbReference type="PANTHER" id="PTHR31435">
    <property type="entry name" value="PROTEIN NATD1"/>
    <property type="match status" value="1"/>
</dbReference>
<dbReference type="Pfam" id="PF14542">
    <property type="entry name" value="Acetyltransf_CG"/>
    <property type="match status" value="1"/>
</dbReference>
<dbReference type="PROSITE" id="PS51729">
    <property type="entry name" value="GNAT_YJDJ"/>
    <property type="match status" value="1"/>
</dbReference>
<evidence type="ECO:0000313" key="2">
    <source>
        <dbReference type="EMBL" id="MEA9436366.1"/>
    </source>
</evidence>
<dbReference type="InterPro" id="IPR036249">
    <property type="entry name" value="Thioredoxin-like_sf"/>
</dbReference>
<dbReference type="Gene3D" id="3.40.30.10">
    <property type="entry name" value="Glutaredoxin"/>
    <property type="match status" value="1"/>
</dbReference>
<evidence type="ECO:0000313" key="3">
    <source>
        <dbReference type="Proteomes" id="UP001304847"/>
    </source>
</evidence>
<evidence type="ECO:0000259" key="1">
    <source>
        <dbReference type="PROSITE" id="PS51729"/>
    </source>
</evidence>
<reference evidence="2 3" key="1">
    <citation type="submission" date="2023-12" db="EMBL/GenBank/DDBJ databases">
        <title>Characterization of antibiotic resistance in Aeromonas spp. in hospital effluent.</title>
        <authorList>
            <person name="Negoseki B.R.S."/>
            <person name="Krul D."/>
            <person name="Siqueira A.C."/>
            <person name="Almeida M."/>
            <person name="Mesa D."/>
            <person name="Conte D."/>
            <person name="Dalla-Costa L.M."/>
        </authorList>
    </citation>
    <scope>NUCLEOTIDE SEQUENCE [LARGE SCALE GENOMIC DNA]</scope>
    <source>
        <strain evidence="2 3">36v</strain>
    </source>
</reference>
<dbReference type="SUPFAM" id="SSF52833">
    <property type="entry name" value="Thioredoxin-like"/>
    <property type="match status" value="1"/>
</dbReference>